<feature type="binding site" evidence="17">
    <location>
        <position position="202"/>
    </location>
    <ligand>
        <name>Ca(2+)</name>
        <dbReference type="ChEBI" id="CHEBI:29108"/>
        <label>2</label>
    </ligand>
</feature>
<evidence type="ECO:0000256" key="13">
    <source>
        <dbReference type="ARBA" id="ARBA00023145"/>
    </source>
</evidence>
<feature type="repeat" description="Hemopexin" evidence="19">
    <location>
        <begin position="399"/>
        <end position="447"/>
    </location>
</feature>
<keyword evidence="11 17" id="KW-0106">Calcium</keyword>
<dbReference type="PANTHER" id="PTHR10201:SF306">
    <property type="entry name" value="MATRILYSIN-LIKE"/>
    <property type="match status" value="1"/>
</dbReference>
<accession>A0A2D0ST61</accession>
<evidence type="ECO:0000256" key="8">
    <source>
        <dbReference type="ARBA" id="ARBA00022737"/>
    </source>
</evidence>
<comment type="cofactor">
    <cofactor evidence="17">
        <name>Ca(2+)</name>
        <dbReference type="ChEBI" id="CHEBI:29108"/>
    </cofactor>
    <text evidence="17">Can bind about 5 Ca(2+) ions per subunit.</text>
</comment>
<feature type="binding site" evidence="17">
    <location>
        <position position="211"/>
    </location>
    <ligand>
        <name>Ca(2+)</name>
        <dbReference type="ChEBI" id="CHEBI:29108"/>
        <label>1</label>
    </ligand>
</feature>
<name>A0A2D0ST61_ICTPU</name>
<dbReference type="SMART" id="SM00120">
    <property type="entry name" value="HX"/>
    <property type="match status" value="4"/>
</dbReference>
<keyword evidence="9" id="KW-0378">Hydrolase</keyword>
<dbReference type="SUPFAM" id="SSF55486">
    <property type="entry name" value="Metalloproteases ('zincins'), catalytic domain"/>
    <property type="match status" value="1"/>
</dbReference>
<feature type="binding site" evidence="17">
    <location>
        <position position="211"/>
    </location>
    <ligand>
        <name>Ca(2+)</name>
        <dbReference type="ChEBI" id="CHEBI:29108"/>
        <label>3</label>
    </ligand>
</feature>
<evidence type="ECO:0000256" key="11">
    <source>
        <dbReference type="ARBA" id="ARBA00022837"/>
    </source>
</evidence>
<sequence>MGIFFGLVCAFAVFAPPCLGAPLLQVERGDVTLHQGEKLQDDVVLAAKYIERFYSFQTGPPGHRKRSHPSFSSKLKDMQSFFGLNQTGSLDTETLAVIKMPRCGVPDIEEYVYNRGNRWKKNVISYSIGRYTTDLPTKTVDSLIGAALDVWAKASPLRFFRSSSQQADIMVEFGSKYHGDNYPFDGPKGTLAHAFDPGEGIGGDVHFDEDELWTADSRGFNLYLVAAHEFGHALGLKHSQNPQSLMYPTYRNRQPQNMLSSEDIMNINALYGPSVTAPYYPRLNWNYPFNSWYTGFYYPRAVKDKCDPGLSFDSVTNIGTDMFFFKDRYLWIKNATNGIKEGPINSFISKINSRIDAAYWHPQHSTTFLFSGSSFWTVKGSPMKCQRKKITSFGFPASVDHIDAAVHVPNTGHTLFFTRDQYWRYNENDNTLEKSNPHVISDVFPGIKTPISAAVYKHGFLHFFVGAEVYKYDVMERRVITIKKASSWLGC</sequence>
<feature type="domain" description="Peptidase metallopeptidase" evidence="21">
    <location>
        <begin position="115"/>
        <end position="273"/>
    </location>
</feature>
<dbReference type="PROSITE" id="PS51642">
    <property type="entry name" value="HEMOPEXIN_2"/>
    <property type="match status" value="2"/>
</dbReference>
<feature type="disulfide bond" evidence="18">
    <location>
        <begin position="306"/>
        <end position="491"/>
    </location>
</feature>
<dbReference type="FunFam" id="2.110.10.10:FF:000002">
    <property type="entry name" value="Matrix metallopeptidase 3"/>
    <property type="match status" value="1"/>
</dbReference>
<feature type="active site" evidence="15">
    <location>
        <position position="229"/>
    </location>
</feature>
<feature type="binding site" evidence="17">
    <location>
        <position position="186"/>
    </location>
    <ligand>
        <name>Ca(2+)</name>
        <dbReference type="ChEBI" id="CHEBI:29108"/>
        <label>3</label>
    </ligand>
</feature>
<feature type="binding site" evidence="17">
    <location>
        <position position="405"/>
    </location>
    <ligand>
        <name>Ca(2+)</name>
        <dbReference type="ChEBI" id="CHEBI:29108"/>
        <label>5</label>
    </ligand>
</feature>
<dbReference type="GO" id="GO:0008270">
    <property type="term" value="F:zinc ion binding"/>
    <property type="evidence" value="ECO:0007669"/>
    <property type="project" value="InterPro"/>
</dbReference>
<feature type="binding site" description="in inhibited form" evidence="17">
    <location>
        <position position="103"/>
    </location>
    <ligand>
        <name>Zn(2+)</name>
        <dbReference type="ChEBI" id="CHEBI:29105"/>
        <label>2</label>
        <note>catalytic</note>
    </ligand>
</feature>
<evidence type="ECO:0000256" key="16">
    <source>
        <dbReference type="PIRSR" id="PIRSR001191-2"/>
    </source>
</evidence>
<dbReference type="SUPFAM" id="SSF50923">
    <property type="entry name" value="Hemopexin-like domain"/>
    <property type="match status" value="1"/>
</dbReference>
<dbReference type="Proteomes" id="UP000221080">
    <property type="component" value="Chromosome 17"/>
</dbReference>
<feature type="binding site" evidence="17">
    <location>
        <position position="193"/>
    </location>
    <ligand>
        <name>Zn(2+)</name>
        <dbReference type="ChEBI" id="CHEBI:29105"/>
        <label>1</label>
    </ligand>
</feature>
<feature type="binding site" evidence="17">
    <location>
        <position position="246"/>
    </location>
    <ligand>
        <name>Zn(2+)</name>
        <dbReference type="ChEBI" id="CHEBI:29105"/>
        <label>2</label>
        <note>catalytic</note>
    </ligand>
</feature>
<feature type="binding site" evidence="17">
    <location>
        <position position="206"/>
    </location>
    <ligand>
        <name>Zn(2+)</name>
        <dbReference type="ChEBI" id="CHEBI:29105"/>
        <label>1</label>
    </ligand>
</feature>
<evidence type="ECO:0000256" key="4">
    <source>
        <dbReference type="ARBA" id="ARBA00022530"/>
    </source>
</evidence>
<dbReference type="PROSITE" id="PS00546">
    <property type="entry name" value="CYSTEINE_SWITCH"/>
    <property type="match status" value="1"/>
</dbReference>
<keyword evidence="6 16" id="KW-0479">Metal-binding</keyword>
<feature type="signal peptide" evidence="20">
    <location>
        <begin position="1"/>
        <end position="20"/>
    </location>
</feature>
<comment type="cofactor">
    <cofactor evidence="17">
        <name>Zn(2+)</name>
        <dbReference type="ChEBI" id="CHEBI:29105"/>
    </cofactor>
    <text evidence="17">Binds 2 Zn(2+) ions per subunit.</text>
</comment>
<dbReference type="InterPro" id="IPR021190">
    <property type="entry name" value="Pept_M10A"/>
</dbReference>
<dbReference type="InterPro" id="IPR002477">
    <property type="entry name" value="Peptidoglycan-bd-like"/>
</dbReference>
<keyword evidence="7 20" id="KW-0732">Signal</keyword>
<feature type="binding site" evidence="17">
    <location>
        <position position="204"/>
    </location>
    <ligand>
        <name>Ca(2+)</name>
        <dbReference type="ChEBI" id="CHEBI:29108"/>
        <label>2</label>
    </ligand>
</feature>
<dbReference type="AlphaFoldDB" id="A0A2D0ST61"/>
<dbReference type="RefSeq" id="XP_017345686.1">
    <property type="nucleotide sequence ID" value="XM_017490197.3"/>
</dbReference>
<dbReference type="GO" id="GO:0030574">
    <property type="term" value="P:collagen catabolic process"/>
    <property type="evidence" value="ECO:0007669"/>
    <property type="project" value="TreeGrafter"/>
</dbReference>
<dbReference type="InterPro" id="IPR021158">
    <property type="entry name" value="Pept_M10A_Zn_BS"/>
</dbReference>
<feature type="binding site" evidence="17">
    <location>
        <position position="356"/>
    </location>
    <ligand>
        <name>Ca(2+)</name>
        <dbReference type="ChEBI" id="CHEBI:29108"/>
        <label>4</label>
    </ligand>
</feature>
<dbReference type="InterPro" id="IPR024079">
    <property type="entry name" value="MetalloPept_cat_dom_sf"/>
</dbReference>
<dbReference type="Pfam" id="PF01471">
    <property type="entry name" value="PG_binding_1"/>
    <property type="match status" value="1"/>
</dbReference>
<keyword evidence="4" id="KW-0272">Extracellular matrix</keyword>
<dbReference type="InterPro" id="IPR018487">
    <property type="entry name" value="Hemopexin-like_repeat"/>
</dbReference>
<comment type="subcellular location">
    <subcellularLocation>
        <location evidence="1">Secreted</location>
        <location evidence="1">Extracellular space</location>
        <location evidence="1">Extracellular matrix</location>
    </subcellularLocation>
</comment>
<feature type="binding site" evidence="17">
    <location>
        <position position="180"/>
    </location>
    <ligand>
        <name>Zn(2+)</name>
        <dbReference type="ChEBI" id="CHEBI:29105"/>
        <label>1</label>
    </ligand>
</feature>
<keyword evidence="13" id="KW-0865">Zymogen</keyword>
<feature type="chain" id="PRO_5013356707" evidence="20">
    <location>
        <begin position="21"/>
        <end position="491"/>
    </location>
</feature>
<dbReference type="Pfam" id="PF00413">
    <property type="entry name" value="Peptidase_M10"/>
    <property type="match status" value="1"/>
</dbReference>
<evidence type="ECO:0000256" key="17">
    <source>
        <dbReference type="PIRSR" id="PIRSR621190-2"/>
    </source>
</evidence>
<feature type="binding site" evidence="17">
    <location>
        <position position="313"/>
    </location>
    <ligand>
        <name>Ca(2+)</name>
        <dbReference type="ChEBI" id="CHEBI:29108"/>
        <label>4</label>
    </ligand>
</feature>
<evidence type="ECO:0000256" key="20">
    <source>
        <dbReference type="SAM" id="SignalP"/>
    </source>
</evidence>
<dbReference type="SUPFAM" id="SSF47090">
    <property type="entry name" value="PGBD-like"/>
    <property type="match status" value="1"/>
</dbReference>
<dbReference type="GeneID" id="108277439"/>
<evidence type="ECO:0000256" key="5">
    <source>
        <dbReference type="ARBA" id="ARBA00022670"/>
    </source>
</evidence>
<evidence type="ECO:0000256" key="9">
    <source>
        <dbReference type="ARBA" id="ARBA00022801"/>
    </source>
</evidence>
<dbReference type="GO" id="GO:0006508">
    <property type="term" value="P:proteolysis"/>
    <property type="evidence" value="ECO:0007669"/>
    <property type="project" value="UniProtKB-KW"/>
</dbReference>
<keyword evidence="12" id="KW-0482">Metalloprotease</keyword>
<feature type="binding site" evidence="17">
    <location>
        <position position="358"/>
    </location>
    <ligand>
        <name>Ca(2+)</name>
        <dbReference type="ChEBI" id="CHEBI:29108"/>
        <label>5</label>
    </ligand>
</feature>
<feature type="binding site" evidence="16">
    <location>
        <position position="228"/>
    </location>
    <ligand>
        <name>Zn(2+)</name>
        <dbReference type="ChEBI" id="CHEBI:29105"/>
        <label>2</label>
        <note>catalytic</note>
    </ligand>
</feature>
<dbReference type="InterPro" id="IPR033739">
    <property type="entry name" value="M10A_MMP"/>
</dbReference>
<dbReference type="OMA" id="QDKCAPD"/>
<evidence type="ECO:0000256" key="10">
    <source>
        <dbReference type="ARBA" id="ARBA00022833"/>
    </source>
</evidence>
<feature type="repeat" description="Hemopexin" evidence="19">
    <location>
        <begin position="352"/>
        <end position="397"/>
    </location>
</feature>
<feature type="binding site" evidence="17">
    <location>
        <position position="134"/>
    </location>
    <ligand>
        <name>Ca(2+)</name>
        <dbReference type="ChEBI" id="CHEBI:29108"/>
        <label>1</label>
    </ligand>
</feature>
<keyword evidence="22" id="KW-1185">Reference proteome</keyword>
<dbReference type="GO" id="GO:0030198">
    <property type="term" value="P:extracellular matrix organization"/>
    <property type="evidence" value="ECO:0007669"/>
    <property type="project" value="TreeGrafter"/>
</dbReference>
<feature type="binding site" evidence="17">
    <location>
        <position position="178"/>
    </location>
    <ligand>
        <name>Zn(2+)</name>
        <dbReference type="ChEBI" id="CHEBI:29105"/>
        <label>1</label>
    </ligand>
</feature>
<gene>
    <name evidence="23" type="primary">LOC108277439</name>
</gene>
<proteinExistence type="inferred from homology"/>
<keyword evidence="3" id="KW-0964">Secreted</keyword>
<protein>
    <submittedName>
        <fullName evidence="23">Matrilysin</fullName>
    </submittedName>
</protein>
<feature type="binding site" evidence="17">
    <location>
        <position position="168"/>
    </location>
    <ligand>
        <name>Ca(2+)</name>
        <dbReference type="ChEBI" id="CHEBI:29108"/>
        <label>2</label>
    </ligand>
</feature>
<dbReference type="PIRSF" id="PIRSF001191">
    <property type="entry name" value="Peptidase_M10A_matrix"/>
    <property type="match status" value="1"/>
</dbReference>
<evidence type="ECO:0000256" key="6">
    <source>
        <dbReference type="ARBA" id="ARBA00022723"/>
    </source>
</evidence>
<dbReference type="PRINTS" id="PR00138">
    <property type="entry name" value="MATRIXIN"/>
</dbReference>
<feature type="binding site" evidence="17">
    <location>
        <position position="208"/>
    </location>
    <ligand>
        <name>Ca(2+)</name>
        <dbReference type="ChEBI" id="CHEBI:29108"/>
        <label>3</label>
    </ligand>
</feature>
<keyword evidence="5" id="KW-0645">Protease</keyword>
<evidence type="ECO:0000313" key="23">
    <source>
        <dbReference type="RefSeq" id="XP_017345686.1"/>
    </source>
</evidence>
<evidence type="ECO:0000256" key="2">
    <source>
        <dbReference type="ARBA" id="ARBA00010370"/>
    </source>
</evidence>
<dbReference type="GO" id="GO:0031012">
    <property type="term" value="C:extracellular matrix"/>
    <property type="evidence" value="ECO:0007669"/>
    <property type="project" value="InterPro"/>
</dbReference>
<comment type="similarity">
    <text evidence="2">Belongs to the peptidase M10A family.</text>
</comment>
<organism evidence="22 23">
    <name type="scientific">Ictalurus punctatus</name>
    <name type="common">Channel catfish</name>
    <name type="synonym">Silurus punctatus</name>
    <dbReference type="NCBI Taxonomy" id="7998"/>
    <lineage>
        <taxon>Eukaryota</taxon>
        <taxon>Metazoa</taxon>
        <taxon>Chordata</taxon>
        <taxon>Craniata</taxon>
        <taxon>Vertebrata</taxon>
        <taxon>Euteleostomi</taxon>
        <taxon>Actinopterygii</taxon>
        <taxon>Neopterygii</taxon>
        <taxon>Teleostei</taxon>
        <taxon>Ostariophysi</taxon>
        <taxon>Siluriformes</taxon>
        <taxon>Ictaluridae</taxon>
        <taxon>Ictalurus</taxon>
    </lineage>
</organism>
<dbReference type="CDD" id="cd04278">
    <property type="entry name" value="ZnMc_MMP"/>
    <property type="match status" value="1"/>
</dbReference>
<evidence type="ECO:0000256" key="14">
    <source>
        <dbReference type="ARBA" id="ARBA00023157"/>
    </source>
</evidence>
<dbReference type="OrthoDB" id="406838at2759"/>
<evidence type="ECO:0000256" key="7">
    <source>
        <dbReference type="ARBA" id="ARBA00022729"/>
    </source>
</evidence>
<evidence type="ECO:0000256" key="15">
    <source>
        <dbReference type="PIRSR" id="PIRSR001191-1"/>
    </source>
</evidence>
<evidence type="ECO:0000256" key="3">
    <source>
        <dbReference type="ARBA" id="ARBA00022525"/>
    </source>
</evidence>
<dbReference type="Gene3D" id="3.40.390.10">
    <property type="entry name" value="Collagenase (Catalytic Domain)"/>
    <property type="match status" value="1"/>
</dbReference>
<dbReference type="CDD" id="cd00094">
    <property type="entry name" value="HX"/>
    <property type="match status" value="1"/>
</dbReference>
<dbReference type="STRING" id="7998.ENSIPUP00000006902"/>
<evidence type="ECO:0000313" key="22">
    <source>
        <dbReference type="Proteomes" id="UP000221080"/>
    </source>
</evidence>
<feature type="binding site" evidence="17">
    <location>
        <position position="185"/>
    </location>
    <ligand>
        <name>Ca(2+)</name>
        <dbReference type="ChEBI" id="CHEBI:29108"/>
        <label>3</label>
    </ligand>
</feature>
<evidence type="ECO:0000256" key="12">
    <source>
        <dbReference type="ARBA" id="ARBA00023049"/>
    </source>
</evidence>
<evidence type="ECO:0000259" key="21">
    <source>
        <dbReference type="SMART" id="SM00235"/>
    </source>
</evidence>
<dbReference type="PANTHER" id="PTHR10201">
    <property type="entry name" value="MATRIX METALLOPROTEINASE"/>
    <property type="match status" value="1"/>
</dbReference>
<dbReference type="InterPro" id="IPR036365">
    <property type="entry name" value="PGBD-like_sf"/>
</dbReference>
<keyword evidence="14 18" id="KW-1015">Disulfide bond</keyword>
<dbReference type="GO" id="GO:0004222">
    <property type="term" value="F:metalloendopeptidase activity"/>
    <property type="evidence" value="ECO:0007669"/>
    <property type="project" value="InterPro"/>
</dbReference>
<dbReference type="InterPro" id="IPR006026">
    <property type="entry name" value="Peptidase_Metallo"/>
</dbReference>
<dbReference type="Pfam" id="PF00045">
    <property type="entry name" value="Hemopexin"/>
    <property type="match status" value="2"/>
</dbReference>
<dbReference type="FunFam" id="3.40.390.10:FF:000007">
    <property type="entry name" value="Collagenase 3"/>
    <property type="match status" value="1"/>
</dbReference>
<evidence type="ECO:0000256" key="1">
    <source>
        <dbReference type="ARBA" id="ARBA00004498"/>
    </source>
</evidence>
<dbReference type="KEGG" id="ipu:108277439"/>
<feature type="binding site" evidence="16">
    <location>
        <position position="232"/>
    </location>
    <ligand>
        <name>Zn(2+)</name>
        <dbReference type="ChEBI" id="CHEBI:29105"/>
        <label>2</label>
        <note>catalytic</note>
    </ligand>
</feature>
<evidence type="ECO:0000256" key="18">
    <source>
        <dbReference type="PIRSR" id="PIRSR621190-3"/>
    </source>
</evidence>
<dbReference type="InterPro" id="IPR036375">
    <property type="entry name" value="Hemopexin-like_dom_sf"/>
</dbReference>
<keyword evidence="10 16" id="KW-0862">Zinc</keyword>
<feature type="binding site" evidence="16">
    <location>
        <position position="238"/>
    </location>
    <ligand>
        <name>Zn(2+)</name>
        <dbReference type="ChEBI" id="CHEBI:29105"/>
        <label>2</label>
        <note>catalytic</note>
    </ligand>
</feature>
<keyword evidence="8" id="KW-0677">Repeat</keyword>
<reference evidence="23" key="2">
    <citation type="submission" date="2025-08" db="UniProtKB">
        <authorList>
            <consortium name="RefSeq"/>
        </authorList>
    </citation>
    <scope>IDENTIFICATION</scope>
    <source>
        <tissue evidence="23">Blood</tissue>
    </source>
</reference>
<evidence type="ECO:0000256" key="19">
    <source>
        <dbReference type="PROSITE-ProRule" id="PRU01011"/>
    </source>
</evidence>
<reference evidence="22" key="1">
    <citation type="journal article" date="2016" name="Nat. Commun.">
        <title>The channel catfish genome sequence provides insights into the evolution of scale formation in teleosts.</title>
        <authorList>
            <person name="Liu Z."/>
            <person name="Liu S."/>
            <person name="Yao J."/>
            <person name="Bao L."/>
            <person name="Zhang J."/>
            <person name="Li Y."/>
            <person name="Jiang C."/>
            <person name="Sun L."/>
            <person name="Wang R."/>
            <person name="Zhang Y."/>
            <person name="Zhou T."/>
            <person name="Zeng Q."/>
            <person name="Fu Q."/>
            <person name="Gao S."/>
            <person name="Li N."/>
            <person name="Koren S."/>
            <person name="Jiang Y."/>
            <person name="Zimin A."/>
            <person name="Xu P."/>
            <person name="Phillippy A.M."/>
            <person name="Geng X."/>
            <person name="Song L."/>
            <person name="Sun F."/>
            <person name="Li C."/>
            <person name="Wang X."/>
            <person name="Chen A."/>
            <person name="Jin Y."/>
            <person name="Yuan Z."/>
            <person name="Yang Y."/>
            <person name="Tan S."/>
            <person name="Peatman E."/>
            <person name="Lu J."/>
            <person name="Qin Z."/>
            <person name="Dunham R."/>
            <person name="Li Z."/>
            <person name="Sonstegard T."/>
            <person name="Feng J."/>
            <person name="Danzmann R.G."/>
            <person name="Schroeder S."/>
            <person name="Scheffler B."/>
            <person name="Duke M.V."/>
            <person name="Ballard L."/>
            <person name="Kucuktas H."/>
            <person name="Kaltenboeck L."/>
            <person name="Liu H."/>
            <person name="Armbruster J."/>
            <person name="Xie Y."/>
            <person name="Kirby M.L."/>
            <person name="Tian Y."/>
            <person name="Flanagan M.E."/>
            <person name="Mu W."/>
            <person name="Waldbieser G.C."/>
        </authorList>
    </citation>
    <scope>NUCLEOTIDE SEQUENCE [LARGE SCALE GENOMIC DNA]</scope>
    <source>
        <strain evidence="22">SDA103</strain>
    </source>
</reference>
<dbReference type="SMART" id="SM00235">
    <property type="entry name" value="ZnMc"/>
    <property type="match status" value="1"/>
</dbReference>
<dbReference type="Gene3D" id="2.110.10.10">
    <property type="entry name" value="Hemopexin-like domain"/>
    <property type="match status" value="1"/>
</dbReference>
<dbReference type="InterPro" id="IPR001818">
    <property type="entry name" value="Pept_M10_metallopeptidase"/>
</dbReference>
<dbReference type="InterPro" id="IPR000585">
    <property type="entry name" value="Hemopexin-like_dom"/>
</dbReference>